<organism evidence="2 3">
    <name type="scientific">Brachybacterium aquaticum</name>
    <dbReference type="NCBI Taxonomy" id="1432564"/>
    <lineage>
        <taxon>Bacteria</taxon>
        <taxon>Bacillati</taxon>
        <taxon>Actinomycetota</taxon>
        <taxon>Actinomycetes</taxon>
        <taxon>Micrococcales</taxon>
        <taxon>Dermabacteraceae</taxon>
        <taxon>Brachybacterium</taxon>
    </lineage>
</organism>
<dbReference type="Proteomes" id="UP000588158">
    <property type="component" value="Unassembled WGS sequence"/>
</dbReference>
<proteinExistence type="predicted"/>
<keyword evidence="3" id="KW-1185">Reference proteome</keyword>
<feature type="domain" description="M23ase beta-sheet core" evidence="1">
    <location>
        <begin position="139"/>
        <end position="189"/>
    </location>
</feature>
<dbReference type="SUPFAM" id="SSF51261">
    <property type="entry name" value="Duplicated hybrid motif"/>
    <property type="match status" value="1"/>
</dbReference>
<sequence length="223" mass="23433">MSPRRVLPPLLLRSPLAVASLARNSPADRVPSHRTTFGASAYAIDLVPLGERGRSAPYTLISFLVPEPPERFAGFGAEVLAPCAGVVRHVRDGEEDHLAHRGIPSVLYALTQRRRLARGWDGLAGNHLILEAELPGASSHGRTAFVALCHLQRGSLRVAPGDRVAAGEVLARCGNSGNSMEPHVHLQAMDALDPGRATALPIAFPGGVPRSGQVLAGAGRPTG</sequence>
<evidence type="ECO:0000313" key="3">
    <source>
        <dbReference type="Proteomes" id="UP000588158"/>
    </source>
</evidence>
<gene>
    <name evidence="2" type="ORF">HNR70_001101</name>
</gene>
<dbReference type="GO" id="GO:0003677">
    <property type="term" value="F:DNA binding"/>
    <property type="evidence" value="ECO:0007669"/>
    <property type="project" value="UniProtKB-KW"/>
</dbReference>
<dbReference type="EMBL" id="JACHLZ010000001">
    <property type="protein sequence ID" value="MBB5831288.1"/>
    <property type="molecule type" value="Genomic_DNA"/>
</dbReference>
<evidence type="ECO:0000259" key="1">
    <source>
        <dbReference type="Pfam" id="PF01551"/>
    </source>
</evidence>
<accession>A0A841ADW7</accession>
<dbReference type="Gene3D" id="2.70.70.10">
    <property type="entry name" value="Glucose Permease (Domain IIA)"/>
    <property type="match status" value="1"/>
</dbReference>
<dbReference type="InterPro" id="IPR016047">
    <property type="entry name" value="M23ase_b-sheet_dom"/>
</dbReference>
<name>A0A841ADW7_9MICO</name>
<dbReference type="CDD" id="cd12797">
    <property type="entry name" value="M23_peptidase"/>
    <property type="match status" value="1"/>
</dbReference>
<dbReference type="Pfam" id="PF01551">
    <property type="entry name" value="Peptidase_M23"/>
    <property type="match status" value="1"/>
</dbReference>
<keyword evidence="2" id="KW-0238">DNA-binding</keyword>
<protein>
    <submittedName>
        <fullName evidence="2">Antitoxin (DNA-binding transcriptional repressor) of toxin-antitoxin stability system</fullName>
    </submittedName>
</protein>
<dbReference type="RefSeq" id="WP_184324783.1">
    <property type="nucleotide sequence ID" value="NZ_JACHLZ010000001.1"/>
</dbReference>
<evidence type="ECO:0000313" key="2">
    <source>
        <dbReference type="EMBL" id="MBB5831288.1"/>
    </source>
</evidence>
<dbReference type="AlphaFoldDB" id="A0A841ADW7"/>
<comment type="caution">
    <text evidence="2">The sequence shown here is derived from an EMBL/GenBank/DDBJ whole genome shotgun (WGS) entry which is preliminary data.</text>
</comment>
<reference evidence="2 3" key="1">
    <citation type="submission" date="2020-08" db="EMBL/GenBank/DDBJ databases">
        <title>Sequencing the genomes of 1000 actinobacteria strains.</title>
        <authorList>
            <person name="Klenk H.-P."/>
        </authorList>
    </citation>
    <scope>NUCLEOTIDE SEQUENCE [LARGE SCALE GENOMIC DNA]</scope>
    <source>
        <strain evidence="2 3">DSM 28796</strain>
    </source>
</reference>
<dbReference type="InterPro" id="IPR011055">
    <property type="entry name" value="Dup_hybrid_motif"/>
</dbReference>